<keyword evidence="2" id="KW-1185">Reference proteome</keyword>
<accession>A0A975BMF2</accession>
<evidence type="ECO:0000313" key="1">
    <source>
        <dbReference type="EMBL" id="QTA87858.1"/>
    </source>
</evidence>
<organism evidence="1 2">
    <name type="scientific">Desulfonema magnum</name>
    <dbReference type="NCBI Taxonomy" id="45655"/>
    <lineage>
        <taxon>Bacteria</taxon>
        <taxon>Pseudomonadati</taxon>
        <taxon>Thermodesulfobacteriota</taxon>
        <taxon>Desulfobacteria</taxon>
        <taxon>Desulfobacterales</taxon>
        <taxon>Desulfococcaceae</taxon>
        <taxon>Desulfonema</taxon>
    </lineage>
</organism>
<dbReference type="KEGG" id="dmm:dnm_038960"/>
<name>A0A975BMF2_9BACT</name>
<proteinExistence type="predicted"/>
<protein>
    <submittedName>
        <fullName evidence="1">Uncharacterized protein</fullName>
    </submittedName>
</protein>
<sequence>MFEKQTCRPYGTRKHGLAIIATNMPSLRDSEIRACHYCYKHAVPTELGNTGLPLLLQTCRPYGTRKHGLAIIATNMPSLRDSEIRACHYCYKHAVPTGLGNTGLAIIATNMPSLRDSEIRACHYCYKHAVPTGLGNTGLPLLLQTCRPYGTRKHGACHYCYKYAVPTGLGNTGLPLLLQTCRPYRTRKHGLAIIATNMPSLRDSETRACHYCYKHAVPTGLGNTGLPLLLQTCRPYGTRKHGLAIIATNMPSLRDSETRACHYCYKHAVPTGLGNTGLPLLLQTCRPYGTRKYGLAIIATNMPSLRDSETRACHYCYKHAVPTGLGNTGLPLLLQTCRPYGTRKYGLVIIATNMPSLRDSETRGLPLLLQICRPYGTRKYGLVIIATNMPSLRDSETRGMSLLLQTCRPYGTRKHGHVIATNMLSLQDFSNIL</sequence>
<gene>
    <name evidence="1" type="ORF">dnm_038960</name>
</gene>
<dbReference type="EMBL" id="CP061800">
    <property type="protein sequence ID" value="QTA87858.1"/>
    <property type="molecule type" value="Genomic_DNA"/>
</dbReference>
<evidence type="ECO:0000313" key="2">
    <source>
        <dbReference type="Proteomes" id="UP000663722"/>
    </source>
</evidence>
<dbReference type="AlphaFoldDB" id="A0A975BMF2"/>
<reference evidence="1" key="1">
    <citation type="journal article" date="2021" name="Microb. Physiol.">
        <title>Proteogenomic Insights into the Physiology of Marine, Sulfate-Reducing, Filamentous Desulfonema limicola and Desulfonema magnum.</title>
        <authorList>
            <person name="Schnaars V."/>
            <person name="Wohlbrand L."/>
            <person name="Scheve S."/>
            <person name="Hinrichs C."/>
            <person name="Reinhardt R."/>
            <person name="Rabus R."/>
        </authorList>
    </citation>
    <scope>NUCLEOTIDE SEQUENCE</scope>
    <source>
        <strain evidence="1">4be13</strain>
    </source>
</reference>
<dbReference type="Proteomes" id="UP000663722">
    <property type="component" value="Chromosome"/>
</dbReference>
<dbReference type="RefSeq" id="WP_207682872.1">
    <property type="nucleotide sequence ID" value="NZ_CP061800.1"/>
</dbReference>